<protein>
    <submittedName>
        <fullName evidence="1">Uncharacterized protein</fullName>
    </submittedName>
</protein>
<dbReference type="EMBL" id="GBRH01278339">
    <property type="protein sequence ID" value="JAD19556.1"/>
    <property type="molecule type" value="Transcribed_RNA"/>
</dbReference>
<name>A0A0A8Y080_ARUDO</name>
<accession>A0A0A8Y080</accession>
<dbReference type="AlphaFoldDB" id="A0A0A8Y080"/>
<evidence type="ECO:0000313" key="1">
    <source>
        <dbReference type="EMBL" id="JAD19556.1"/>
    </source>
</evidence>
<reference evidence="1" key="2">
    <citation type="journal article" date="2015" name="Data Brief">
        <title>Shoot transcriptome of the giant reed, Arundo donax.</title>
        <authorList>
            <person name="Barrero R.A."/>
            <person name="Guerrero F.D."/>
            <person name="Moolhuijzen P."/>
            <person name="Goolsby J.A."/>
            <person name="Tidwell J."/>
            <person name="Bellgard S.E."/>
            <person name="Bellgard M.I."/>
        </authorList>
    </citation>
    <scope>NUCLEOTIDE SEQUENCE</scope>
    <source>
        <tissue evidence="1">Shoot tissue taken approximately 20 cm above the soil surface</tissue>
    </source>
</reference>
<sequence>MFHNLSRIQIDINLAFSNPSPIQPNN</sequence>
<reference evidence="1" key="1">
    <citation type="submission" date="2014-09" db="EMBL/GenBank/DDBJ databases">
        <authorList>
            <person name="Magalhaes I.L.F."/>
            <person name="Oliveira U."/>
            <person name="Santos F.R."/>
            <person name="Vidigal T.H.D.A."/>
            <person name="Brescovit A.D."/>
            <person name="Santos A.J."/>
        </authorList>
    </citation>
    <scope>NUCLEOTIDE SEQUENCE</scope>
    <source>
        <tissue evidence="1">Shoot tissue taken approximately 20 cm above the soil surface</tissue>
    </source>
</reference>
<organism evidence="1">
    <name type="scientific">Arundo donax</name>
    <name type="common">Giant reed</name>
    <name type="synonym">Donax arundinaceus</name>
    <dbReference type="NCBI Taxonomy" id="35708"/>
    <lineage>
        <taxon>Eukaryota</taxon>
        <taxon>Viridiplantae</taxon>
        <taxon>Streptophyta</taxon>
        <taxon>Embryophyta</taxon>
        <taxon>Tracheophyta</taxon>
        <taxon>Spermatophyta</taxon>
        <taxon>Magnoliopsida</taxon>
        <taxon>Liliopsida</taxon>
        <taxon>Poales</taxon>
        <taxon>Poaceae</taxon>
        <taxon>PACMAD clade</taxon>
        <taxon>Arundinoideae</taxon>
        <taxon>Arundineae</taxon>
        <taxon>Arundo</taxon>
    </lineage>
</organism>
<proteinExistence type="predicted"/>